<evidence type="ECO:0000256" key="3">
    <source>
        <dbReference type="SAM" id="MobiDB-lite"/>
    </source>
</evidence>
<dbReference type="Pfam" id="PF04969">
    <property type="entry name" value="CS"/>
    <property type="match status" value="1"/>
</dbReference>
<feature type="compositionally biased region" description="Basic and acidic residues" evidence="3">
    <location>
        <begin position="91"/>
        <end position="102"/>
    </location>
</feature>
<name>A0A8J5XCI2_DIALT</name>
<sequence length="289" mass="31261">MDYSKWDTLDVDEDEGERARPRVTRLEGPASFTIGPSAKRGAPAPPAVPARARVTDYNRWEEVARAMGDDEDGGEEEGGEEDDIDGGMDALDDHAAADDRRPGLGSPATAPAPELRAPAAPAGVPRAPATASTHGGVTARHVWAQTKSDVIVNFIVPAGTRAKDVTLSVERERVAILIRGSSYALDAELAHPVVVDEDPDELDWELREPDGGADGCRWLRVTLAKHAPVGVTLWWDRVLRDDAPVDVSAFAGREAGRAAQFEANWNEAHEMFRHKVATRQKVQLDVDEG</sequence>
<evidence type="ECO:0000256" key="1">
    <source>
        <dbReference type="ARBA" id="ARBA00004496"/>
    </source>
</evidence>
<keyword evidence="6" id="KW-1185">Reference proteome</keyword>
<evidence type="ECO:0000256" key="2">
    <source>
        <dbReference type="ARBA" id="ARBA00022490"/>
    </source>
</evidence>
<comment type="subcellular location">
    <subcellularLocation>
        <location evidence="1">Cytoplasm</location>
    </subcellularLocation>
</comment>
<dbReference type="Proteomes" id="UP000751190">
    <property type="component" value="Unassembled WGS sequence"/>
</dbReference>
<gene>
    <name evidence="5" type="ORF">KFE25_001507</name>
</gene>
<dbReference type="GO" id="GO:0006457">
    <property type="term" value="P:protein folding"/>
    <property type="evidence" value="ECO:0007669"/>
    <property type="project" value="TreeGrafter"/>
</dbReference>
<feature type="compositionally biased region" description="Low complexity" evidence="3">
    <location>
        <begin position="107"/>
        <end position="131"/>
    </location>
</feature>
<dbReference type="GO" id="GO:0051082">
    <property type="term" value="F:unfolded protein binding"/>
    <property type="evidence" value="ECO:0007669"/>
    <property type="project" value="TreeGrafter"/>
</dbReference>
<feature type="domain" description="CS" evidence="4">
    <location>
        <begin position="136"/>
        <end position="239"/>
    </location>
</feature>
<feature type="region of interest" description="Disordered" evidence="3">
    <location>
        <begin position="1"/>
        <end position="135"/>
    </location>
</feature>
<dbReference type="PANTHER" id="PTHR12356:SF3">
    <property type="entry name" value="NUCLEAR MIGRATION PROTEIN NUDC"/>
    <property type="match status" value="1"/>
</dbReference>
<dbReference type="EMBL" id="JAGTXO010000055">
    <property type="protein sequence ID" value="KAG8458215.1"/>
    <property type="molecule type" value="Genomic_DNA"/>
</dbReference>
<dbReference type="SUPFAM" id="SSF49764">
    <property type="entry name" value="HSP20-like chaperones"/>
    <property type="match status" value="1"/>
</dbReference>
<keyword evidence="2" id="KW-0963">Cytoplasm</keyword>
<protein>
    <recommendedName>
        <fullName evidence="4">CS domain-containing protein</fullName>
    </recommendedName>
</protein>
<dbReference type="PANTHER" id="PTHR12356">
    <property type="entry name" value="NUCLEAR MOVEMENT PROTEIN NUDC"/>
    <property type="match status" value="1"/>
</dbReference>
<feature type="compositionally biased region" description="Basic and acidic residues" evidence="3">
    <location>
        <begin position="53"/>
        <end position="68"/>
    </location>
</feature>
<dbReference type="PROSITE" id="PS51203">
    <property type="entry name" value="CS"/>
    <property type="match status" value="1"/>
</dbReference>
<feature type="compositionally biased region" description="Acidic residues" evidence="3">
    <location>
        <begin position="69"/>
        <end position="86"/>
    </location>
</feature>
<comment type="caution">
    <text evidence="5">The sequence shown here is derived from an EMBL/GenBank/DDBJ whole genome shotgun (WGS) entry which is preliminary data.</text>
</comment>
<dbReference type="InterPro" id="IPR037898">
    <property type="entry name" value="NudC_fam"/>
</dbReference>
<dbReference type="InterPro" id="IPR007052">
    <property type="entry name" value="CS_dom"/>
</dbReference>
<organism evidence="5 6">
    <name type="scientific">Diacronema lutheri</name>
    <name type="common">Unicellular marine alga</name>
    <name type="synonym">Monochrysis lutheri</name>
    <dbReference type="NCBI Taxonomy" id="2081491"/>
    <lineage>
        <taxon>Eukaryota</taxon>
        <taxon>Haptista</taxon>
        <taxon>Haptophyta</taxon>
        <taxon>Pavlovophyceae</taxon>
        <taxon>Pavlovales</taxon>
        <taxon>Pavlovaceae</taxon>
        <taxon>Diacronema</taxon>
    </lineage>
</organism>
<dbReference type="Gene3D" id="2.60.40.790">
    <property type="match status" value="1"/>
</dbReference>
<evidence type="ECO:0000313" key="6">
    <source>
        <dbReference type="Proteomes" id="UP000751190"/>
    </source>
</evidence>
<dbReference type="GO" id="GO:0005737">
    <property type="term" value="C:cytoplasm"/>
    <property type="evidence" value="ECO:0007669"/>
    <property type="project" value="UniProtKB-SubCell"/>
</dbReference>
<evidence type="ECO:0000259" key="4">
    <source>
        <dbReference type="PROSITE" id="PS51203"/>
    </source>
</evidence>
<dbReference type="OrthoDB" id="416217at2759"/>
<proteinExistence type="predicted"/>
<evidence type="ECO:0000313" key="5">
    <source>
        <dbReference type="EMBL" id="KAG8458215.1"/>
    </source>
</evidence>
<dbReference type="AlphaFoldDB" id="A0A8J5XCI2"/>
<dbReference type="OMA" id="TLWWDRC"/>
<reference evidence="5" key="1">
    <citation type="submission" date="2021-05" db="EMBL/GenBank/DDBJ databases">
        <title>The genome of the haptophyte Pavlova lutheri (Diacronema luteri, Pavlovales) - a model for lipid biosynthesis in eukaryotic algae.</title>
        <authorList>
            <person name="Hulatt C.J."/>
            <person name="Posewitz M.C."/>
        </authorList>
    </citation>
    <scope>NUCLEOTIDE SEQUENCE</scope>
    <source>
        <strain evidence="5">NIVA-4/92</strain>
    </source>
</reference>
<accession>A0A8J5XCI2</accession>
<dbReference type="InterPro" id="IPR008978">
    <property type="entry name" value="HSP20-like_chaperone"/>
</dbReference>